<feature type="domain" description="BTB" evidence="3">
    <location>
        <begin position="293"/>
        <end position="361"/>
    </location>
</feature>
<comment type="pathway">
    <text evidence="1">Protein modification; protein ubiquitination.</text>
</comment>
<dbReference type="GO" id="GO:0016567">
    <property type="term" value="P:protein ubiquitination"/>
    <property type="evidence" value="ECO:0007669"/>
    <property type="project" value="InterPro"/>
</dbReference>
<evidence type="ECO:0000313" key="6">
    <source>
        <dbReference type="Proteomes" id="UP000324897"/>
    </source>
</evidence>
<dbReference type="Pfam" id="PF24570">
    <property type="entry name" value="BACK_BPM_SPOP"/>
    <property type="match status" value="1"/>
</dbReference>
<dbReference type="EMBL" id="RWGY01000747">
    <property type="protein sequence ID" value="TVT99186.1"/>
    <property type="molecule type" value="Genomic_DNA"/>
</dbReference>
<dbReference type="Pfam" id="PF22486">
    <property type="entry name" value="MATH_2"/>
    <property type="match status" value="1"/>
</dbReference>
<dbReference type="Gene3D" id="2.60.210.10">
    <property type="entry name" value="Apoptosis, Tumor Necrosis Factor Receptor Associated Protein 2, Chain A"/>
    <property type="match status" value="1"/>
</dbReference>
<gene>
    <name evidence="5" type="ORF">EJB05_55455</name>
</gene>
<dbReference type="InterPro" id="IPR011333">
    <property type="entry name" value="SKP1/BTB/POZ_sf"/>
</dbReference>
<dbReference type="AlphaFoldDB" id="A0A5J9SJN2"/>
<reference evidence="5 6" key="1">
    <citation type="journal article" date="2019" name="Sci. Rep.">
        <title>A high-quality genome of Eragrostis curvula grass provides insights into Poaceae evolution and supports new strategies to enhance forage quality.</title>
        <authorList>
            <person name="Carballo J."/>
            <person name="Santos B.A.C.M."/>
            <person name="Zappacosta D."/>
            <person name="Garbus I."/>
            <person name="Selva J.P."/>
            <person name="Gallo C.A."/>
            <person name="Diaz A."/>
            <person name="Albertini E."/>
            <person name="Caccamo M."/>
            <person name="Echenique V."/>
        </authorList>
    </citation>
    <scope>NUCLEOTIDE SEQUENCE [LARGE SCALE GENOMIC DNA]</scope>
    <source>
        <strain evidence="6">cv. Victoria</strain>
        <tissue evidence="5">Leaf</tissue>
    </source>
</reference>
<evidence type="ECO:0000259" key="4">
    <source>
        <dbReference type="PROSITE" id="PS50144"/>
    </source>
</evidence>
<keyword evidence="6" id="KW-1185">Reference proteome</keyword>
<dbReference type="InterPro" id="IPR045005">
    <property type="entry name" value="BPM1-6"/>
</dbReference>
<dbReference type="SMART" id="SM00225">
    <property type="entry name" value="BTB"/>
    <property type="match status" value="1"/>
</dbReference>
<feature type="non-terminal residue" evidence="5">
    <location>
        <position position="1"/>
    </location>
</feature>
<dbReference type="Gene3D" id="3.30.710.10">
    <property type="entry name" value="Potassium Channel Kv1.1, Chain A"/>
    <property type="match status" value="1"/>
</dbReference>
<dbReference type="Gene3D" id="1.25.40.420">
    <property type="match status" value="1"/>
</dbReference>
<dbReference type="OrthoDB" id="6359816at2759"/>
<dbReference type="SUPFAM" id="SSF54695">
    <property type="entry name" value="POZ domain"/>
    <property type="match status" value="1"/>
</dbReference>
<dbReference type="InterPro" id="IPR056423">
    <property type="entry name" value="BACK_BPM_SPOP"/>
</dbReference>
<sequence>MRATPPLAAALLCRRDSLHARTSRAADGGAVACAMVQASAADEGGGTPLLRARAADEGGVSLLRLHAFPSPSSIPHSTSLKTLSKNRAASWLEMSVSATSVGGGSEGSSKPPSSSSITATAATGQHLLKIDSYSLTKAVPCGGHIRSSNFQAAGHDWHINFFPNCGRPGRLIQRARGYVSLQLVLDSAVSKPVKAQFTVCLLDHAGKPAPGTSRKSPIVKNLKGGWWLFKFIKEEDLEKPVSGLLREDGSFTLQCDVVVFDGFRAVKAAPFVAVPPSDMHRHFGELLSSEVCADVTLEAGGWRFEAHRCVLAARSPVFKAKLLGPMKEGAGSSAIHIEDIEPRVLRGVLQFMYTDTVPEMSKEEEAAMSQHLLEAADRFNLQRLKLICEDKLCGCIDTSSVVNTLALAEQHNCQGLKEKCFEFLKATNLNAAMATDGFNHLASSCPTVLEELMSKLTLH</sequence>
<evidence type="ECO:0000256" key="1">
    <source>
        <dbReference type="ARBA" id="ARBA00004906"/>
    </source>
</evidence>
<dbReference type="PANTHER" id="PTHR26379:SF333">
    <property type="entry name" value="BTB DOMAIN-CONTAINING PROTEIN"/>
    <property type="match status" value="1"/>
</dbReference>
<comment type="similarity">
    <text evidence="2">Belongs to the Tdpoz family.</text>
</comment>
<evidence type="ECO:0000313" key="5">
    <source>
        <dbReference type="EMBL" id="TVT99186.1"/>
    </source>
</evidence>
<dbReference type="Gramene" id="TVT99186">
    <property type="protein sequence ID" value="TVT99186"/>
    <property type="gene ID" value="EJB05_55455"/>
</dbReference>
<dbReference type="PROSITE" id="PS50097">
    <property type="entry name" value="BTB"/>
    <property type="match status" value="1"/>
</dbReference>
<dbReference type="PANTHER" id="PTHR26379">
    <property type="entry name" value="BTB/POZ AND MATH DOMAIN-CONTAINING PROTEIN 1"/>
    <property type="match status" value="1"/>
</dbReference>
<dbReference type="Pfam" id="PF00651">
    <property type="entry name" value="BTB"/>
    <property type="match status" value="1"/>
</dbReference>
<evidence type="ECO:0000259" key="3">
    <source>
        <dbReference type="PROSITE" id="PS50097"/>
    </source>
</evidence>
<protein>
    <recommendedName>
        <fullName evidence="7">BTB domain-containing protein</fullName>
    </recommendedName>
</protein>
<dbReference type="InterPro" id="IPR008974">
    <property type="entry name" value="TRAF-like"/>
</dbReference>
<dbReference type="InterPro" id="IPR000210">
    <property type="entry name" value="BTB/POZ_dom"/>
</dbReference>
<proteinExistence type="inferred from homology"/>
<dbReference type="PROSITE" id="PS50144">
    <property type="entry name" value="MATH"/>
    <property type="match status" value="1"/>
</dbReference>
<evidence type="ECO:0000256" key="2">
    <source>
        <dbReference type="ARBA" id="ARBA00010846"/>
    </source>
</evidence>
<evidence type="ECO:0008006" key="7">
    <source>
        <dbReference type="Google" id="ProtNLM"/>
    </source>
</evidence>
<dbReference type="InterPro" id="IPR002083">
    <property type="entry name" value="MATH/TRAF_dom"/>
</dbReference>
<name>A0A5J9SJN2_9POAL</name>
<dbReference type="SUPFAM" id="SSF49599">
    <property type="entry name" value="TRAF domain-like"/>
    <property type="match status" value="1"/>
</dbReference>
<dbReference type="CDD" id="cd00121">
    <property type="entry name" value="MATH"/>
    <property type="match status" value="1"/>
</dbReference>
<organism evidence="5 6">
    <name type="scientific">Eragrostis curvula</name>
    <name type="common">weeping love grass</name>
    <dbReference type="NCBI Taxonomy" id="38414"/>
    <lineage>
        <taxon>Eukaryota</taxon>
        <taxon>Viridiplantae</taxon>
        <taxon>Streptophyta</taxon>
        <taxon>Embryophyta</taxon>
        <taxon>Tracheophyta</taxon>
        <taxon>Spermatophyta</taxon>
        <taxon>Magnoliopsida</taxon>
        <taxon>Liliopsida</taxon>
        <taxon>Poales</taxon>
        <taxon>Poaceae</taxon>
        <taxon>PACMAD clade</taxon>
        <taxon>Chloridoideae</taxon>
        <taxon>Eragrostideae</taxon>
        <taxon>Eragrostidinae</taxon>
        <taxon>Eragrostis</taxon>
    </lineage>
</organism>
<comment type="caution">
    <text evidence="5">The sequence shown here is derived from an EMBL/GenBank/DDBJ whole genome shotgun (WGS) entry which is preliminary data.</text>
</comment>
<accession>A0A5J9SJN2</accession>
<dbReference type="Proteomes" id="UP000324897">
    <property type="component" value="Unassembled WGS sequence"/>
</dbReference>
<feature type="domain" description="MATH" evidence="4">
    <location>
        <begin position="123"/>
        <end position="257"/>
    </location>
</feature>